<feature type="region of interest" description="Disordered" evidence="1">
    <location>
        <begin position="106"/>
        <end position="136"/>
    </location>
</feature>
<evidence type="ECO:0000256" key="2">
    <source>
        <dbReference type="SAM" id="SignalP"/>
    </source>
</evidence>
<feature type="compositionally biased region" description="Polar residues" evidence="1">
    <location>
        <begin position="110"/>
        <end position="120"/>
    </location>
</feature>
<evidence type="ECO:0000313" key="3">
    <source>
        <dbReference type="EMBL" id="KAJ7330864.1"/>
    </source>
</evidence>
<dbReference type="EMBL" id="JARIHO010000036">
    <property type="protein sequence ID" value="KAJ7330864.1"/>
    <property type="molecule type" value="Genomic_DNA"/>
</dbReference>
<feature type="chain" id="PRO_5042126596" evidence="2">
    <location>
        <begin position="23"/>
        <end position="136"/>
    </location>
</feature>
<sequence length="136" mass="15247">MRQIRPFLVTLLGLLNFAAALAIEERATPGSFSLPARANSVACEAFGYSRISTIASIFNWGNVKNRNNNDYWMINRRAYATRDLTSWSQKAPFWPSGPVRVRFRFGIGSEPNSGNTTASRATKDMKRENDPPLAVY</sequence>
<reference evidence="3" key="1">
    <citation type="submission" date="2023-03" db="EMBL/GenBank/DDBJ databases">
        <title>Massive genome expansion in bonnet fungi (Mycena s.s.) driven by repeated elements and novel gene families across ecological guilds.</title>
        <authorList>
            <consortium name="Lawrence Berkeley National Laboratory"/>
            <person name="Harder C.B."/>
            <person name="Miyauchi S."/>
            <person name="Viragh M."/>
            <person name="Kuo A."/>
            <person name="Thoen E."/>
            <person name="Andreopoulos B."/>
            <person name="Lu D."/>
            <person name="Skrede I."/>
            <person name="Drula E."/>
            <person name="Henrissat B."/>
            <person name="Morin E."/>
            <person name="Kohler A."/>
            <person name="Barry K."/>
            <person name="LaButti K."/>
            <person name="Morin E."/>
            <person name="Salamov A."/>
            <person name="Lipzen A."/>
            <person name="Mereny Z."/>
            <person name="Hegedus B."/>
            <person name="Baldrian P."/>
            <person name="Stursova M."/>
            <person name="Weitz H."/>
            <person name="Taylor A."/>
            <person name="Grigoriev I.V."/>
            <person name="Nagy L.G."/>
            <person name="Martin F."/>
            <person name="Kauserud H."/>
        </authorList>
    </citation>
    <scope>NUCLEOTIDE SEQUENCE</scope>
    <source>
        <strain evidence="3">CBHHK002</strain>
    </source>
</reference>
<keyword evidence="2" id="KW-0732">Signal</keyword>
<dbReference type="AlphaFoldDB" id="A0AAD6ZNG5"/>
<proteinExistence type="predicted"/>
<evidence type="ECO:0000256" key="1">
    <source>
        <dbReference type="SAM" id="MobiDB-lite"/>
    </source>
</evidence>
<feature type="signal peptide" evidence="2">
    <location>
        <begin position="1"/>
        <end position="22"/>
    </location>
</feature>
<accession>A0AAD6ZNG5</accession>
<organism evidence="3 4">
    <name type="scientific">Mycena albidolilacea</name>
    <dbReference type="NCBI Taxonomy" id="1033008"/>
    <lineage>
        <taxon>Eukaryota</taxon>
        <taxon>Fungi</taxon>
        <taxon>Dikarya</taxon>
        <taxon>Basidiomycota</taxon>
        <taxon>Agaricomycotina</taxon>
        <taxon>Agaricomycetes</taxon>
        <taxon>Agaricomycetidae</taxon>
        <taxon>Agaricales</taxon>
        <taxon>Marasmiineae</taxon>
        <taxon>Mycenaceae</taxon>
        <taxon>Mycena</taxon>
    </lineage>
</organism>
<evidence type="ECO:0000313" key="4">
    <source>
        <dbReference type="Proteomes" id="UP001218218"/>
    </source>
</evidence>
<comment type="caution">
    <text evidence="3">The sequence shown here is derived from an EMBL/GenBank/DDBJ whole genome shotgun (WGS) entry which is preliminary data.</text>
</comment>
<dbReference type="Proteomes" id="UP001218218">
    <property type="component" value="Unassembled WGS sequence"/>
</dbReference>
<protein>
    <submittedName>
        <fullName evidence="3">Uncharacterized protein</fullName>
    </submittedName>
</protein>
<name>A0AAD6ZNG5_9AGAR</name>
<gene>
    <name evidence="3" type="ORF">DFH08DRAFT_814956</name>
</gene>
<keyword evidence="4" id="KW-1185">Reference proteome</keyword>
<feature type="compositionally biased region" description="Basic and acidic residues" evidence="1">
    <location>
        <begin position="121"/>
        <end position="130"/>
    </location>
</feature>